<dbReference type="KEGG" id="alkq:M9189_09125"/>
<reference evidence="2" key="2">
    <citation type="submission" date="2022-06" db="EMBL/GenBank/DDBJ databases">
        <title>Xiashengella guii gen. nov. sp. nov., a bacterium isolated form anaerobic digestion tank.</title>
        <authorList>
            <person name="Huang H."/>
        </authorList>
    </citation>
    <scope>NUCLEOTIDE SEQUENCE</scope>
    <source>
        <strain evidence="2">Ai-910</strain>
    </source>
</reference>
<gene>
    <name evidence="2" type="ORF">M9189_09125</name>
</gene>
<dbReference type="PANTHER" id="PTHR31435">
    <property type="entry name" value="PROTEIN NATD1"/>
    <property type="match status" value="1"/>
</dbReference>
<accession>A0A9J6ZND3</accession>
<keyword evidence="3" id="KW-1185">Reference proteome</keyword>
<dbReference type="Gene3D" id="3.40.630.30">
    <property type="match status" value="1"/>
</dbReference>
<dbReference type="PROSITE" id="PS51729">
    <property type="entry name" value="GNAT_YJDJ"/>
    <property type="match status" value="1"/>
</dbReference>
<dbReference type="AlphaFoldDB" id="A0A9J6ZND3"/>
<dbReference type="RefSeq" id="WP_250722556.1">
    <property type="nucleotide sequence ID" value="NZ_CP098400.1"/>
</dbReference>
<dbReference type="CDD" id="cd04301">
    <property type="entry name" value="NAT_SF"/>
    <property type="match status" value="1"/>
</dbReference>
<evidence type="ECO:0000313" key="3">
    <source>
        <dbReference type="Proteomes" id="UP001056426"/>
    </source>
</evidence>
<organism evidence="2 3">
    <name type="scientific">Xiashengella succiniciproducens</name>
    <dbReference type="NCBI Taxonomy" id="2949635"/>
    <lineage>
        <taxon>Bacteria</taxon>
        <taxon>Pseudomonadati</taxon>
        <taxon>Bacteroidota</taxon>
        <taxon>Bacteroidia</taxon>
        <taxon>Marinilabiliales</taxon>
        <taxon>Marinilabiliaceae</taxon>
        <taxon>Xiashengella</taxon>
    </lineage>
</organism>
<dbReference type="Pfam" id="PF14542">
    <property type="entry name" value="Acetyltransf_CG"/>
    <property type="match status" value="1"/>
</dbReference>
<dbReference type="InterPro" id="IPR045057">
    <property type="entry name" value="Gcn5-rel_NAT"/>
</dbReference>
<dbReference type="PANTHER" id="PTHR31435:SF9">
    <property type="entry name" value="PROTEIN NATD1"/>
    <property type="match status" value="1"/>
</dbReference>
<sequence length="91" mass="10661">MDNFSHNNDDRRFELVVEGHLCYIEYTEDKPKVLSLNHTWVPETLRGQGAAGRLAHAVMEWCRDNGVRIIPVCPYLVTFLKRHPEWRVLEA</sequence>
<protein>
    <submittedName>
        <fullName evidence="2">N-acetyltransferase</fullName>
    </submittedName>
</protein>
<dbReference type="Proteomes" id="UP001056426">
    <property type="component" value="Chromosome"/>
</dbReference>
<dbReference type="InterPro" id="IPR031165">
    <property type="entry name" value="GNAT_YJDJ"/>
</dbReference>
<proteinExistence type="predicted"/>
<evidence type="ECO:0000313" key="2">
    <source>
        <dbReference type="EMBL" id="URW79015.1"/>
    </source>
</evidence>
<dbReference type="SUPFAM" id="SSF55729">
    <property type="entry name" value="Acyl-CoA N-acyltransferases (Nat)"/>
    <property type="match status" value="1"/>
</dbReference>
<evidence type="ECO:0000259" key="1">
    <source>
        <dbReference type="PROSITE" id="PS51729"/>
    </source>
</evidence>
<feature type="domain" description="N-acetyltransferase" evidence="1">
    <location>
        <begin position="5"/>
        <end position="91"/>
    </location>
</feature>
<dbReference type="InterPro" id="IPR016181">
    <property type="entry name" value="Acyl_CoA_acyltransferase"/>
</dbReference>
<dbReference type="EMBL" id="CP098400">
    <property type="protein sequence ID" value="URW79015.1"/>
    <property type="molecule type" value="Genomic_DNA"/>
</dbReference>
<reference evidence="2" key="1">
    <citation type="submission" date="2022-05" db="EMBL/GenBank/DDBJ databases">
        <authorList>
            <person name="Sun X."/>
        </authorList>
    </citation>
    <scope>NUCLEOTIDE SEQUENCE</scope>
    <source>
        <strain evidence="2">Ai-910</strain>
    </source>
</reference>
<name>A0A9J6ZND3_9BACT</name>